<dbReference type="Proteomes" id="UP000018208">
    <property type="component" value="Unassembled WGS sequence"/>
</dbReference>
<name>V6LLC7_9EUKA</name>
<evidence type="ECO:0000313" key="3">
    <source>
        <dbReference type="EMBL" id="EST44541.1"/>
    </source>
</evidence>
<keyword evidence="1" id="KW-0175">Coiled coil</keyword>
<evidence type="ECO:0000313" key="4">
    <source>
        <dbReference type="EMBL" id="KAH0572495.1"/>
    </source>
</evidence>
<reference evidence="3 4" key="1">
    <citation type="journal article" date="2014" name="PLoS Genet.">
        <title>The Genome of Spironucleus salmonicida Highlights a Fish Pathogen Adapted to Fluctuating Environments.</title>
        <authorList>
            <person name="Xu F."/>
            <person name="Jerlstrom-Hultqvist J."/>
            <person name="Einarsson E."/>
            <person name="Astvaldsson A."/>
            <person name="Svard S.G."/>
            <person name="Andersson J.O."/>
        </authorList>
    </citation>
    <scope>NUCLEOTIDE SEQUENCE</scope>
    <source>
        <strain evidence="4">ATCC 50377</strain>
    </source>
</reference>
<organism evidence="3">
    <name type="scientific">Spironucleus salmonicida</name>
    <dbReference type="NCBI Taxonomy" id="348837"/>
    <lineage>
        <taxon>Eukaryota</taxon>
        <taxon>Metamonada</taxon>
        <taxon>Diplomonadida</taxon>
        <taxon>Hexamitidae</taxon>
        <taxon>Hexamitinae</taxon>
        <taxon>Spironucleus</taxon>
    </lineage>
</organism>
<proteinExistence type="predicted"/>
<sequence>MQDVAFLKDMVQAAGESNKKLEKENEVLKFQVEKLQIMLEREQIQRKAIQKSHEELWSRHEREMQCYAETVEHLVSHSNAPINSSVQRPEVQKSQNNYKTSRDSIMQANTLRLLTLQ</sequence>
<dbReference type="EMBL" id="AUWU02000005">
    <property type="protein sequence ID" value="KAH0572495.1"/>
    <property type="molecule type" value="Genomic_DNA"/>
</dbReference>
<dbReference type="AlphaFoldDB" id="V6LLC7"/>
<evidence type="ECO:0000313" key="5">
    <source>
        <dbReference type="Proteomes" id="UP000018208"/>
    </source>
</evidence>
<feature type="coiled-coil region" evidence="1">
    <location>
        <begin position="4"/>
        <end position="52"/>
    </location>
</feature>
<dbReference type="EMBL" id="KI546115">
    <property type="protein sequence ID" value="EST44541.1"/>
    <property type="molecule type" value="Genomic_DNA"/>
</dbReference>
<dbReference type="VEuPathDB" id="GiardiaDB:SS50377_24606"/>
<keyword evidence="5" id="KW-1185">Reference proteome</keyword>
<evidence type="ECO:0000256" key="2">
    <source>
        <dbReference type="SAM" id="MobiDB-lite"/>
    </source>
</evidence>
<accession>V6LLC7</accession>
<reference evidence="4" key="2">
    <citation type="submission" date="2020-12" db="EMBL/GenBank/DDBJ databases">
        <title>New Spironucleus salmonicida genome in near-complete chromosomes.</title>
        <authorList>
            <person name="Xu F."/>
            <person name="Kurt Z."/>
            <person name="Jimenez-Gonzalez A."/>
            <person name="Astvaldsson A."/>
            <person name="Andersson J.O."/>
            <person name="Svard S.G."/>
        </authorList>
    </citation>
    <scope>NUCLEOTIDE SEQUENCE</scope>
    <source>
        <strain evidence="4">ATCC 50377</strain>
    </source>
</reference>
<feature type="region of interest" description="Disordered" evidence="2">
    <location>
        <begin position="78"/>
        <end position="104"/>
    </location>
</feature>
<gene>
    <name evidence="3" type="ORF">SS50377_15541</name>
    <name evidence="4" type="ORF">SS50377_24606</name>
</gene>
<evidence type="ECO:0000256" key="1">
    <source>
        <dbReference type="SAM" id="Coils"/>
    </source>
</evidence>
<protein>
    <submittedName>
        <fullName evidence="3">Uncharacterized protein</fullName>
    </submittedName>
</protein>